<dbReference type="GO" id="GO:0016020">
    <property type="term" value="C:membrane"/>
    <property type="evidence" value="ECO:0007669"/>
    <property type="project" value="UniProtKB-SubCell"/>
</dbReference>
<evidence type="ECO:0000256" key="5">
    <source>
        <dbReference type="SAM" id="Phobius"/>
    </source>
</evidence>
<sequence length="102" mass="11220">MIHFPLILGFVAGCVSTYAFVPQVVKIWRERDCIAISLKMYVLRLAGFVLWLAYGAALGSVPLIVFNLLNLLHGGAILVFKLQALGLCPDPKGRFCAERSAR</sequence>
<comment type="caution">
    <text evidence="6">The sequence shown here is derived from an EMBL/GenBank/DDBJ whole genome shotgun (WGS) entry which is preliminary data.</text>
</comment>
<evidence type="ECO:0000313" key="6">
    <source>
        <dbReference type="EMBL" id="GJD66704.1"/>
    </source>
</evidence>
<keyword evidence="2 5" id="KW-0812">Transmembrane</keyword>
<feature type="transmembrane region" description="Helical" evidence="5">
    <location>
        <begin position="40"/>
        <end position="57"/>
    </location>
</feature>
<evidence type="ECO:0000313" key="7">
    <source>
        <dbReference type="Proteomes" id="UP001055286"/>
    </source>
</evidence>
<comment type="subcellular location">
    <subcellularLocation>
        <location evidence="1">Membrane</location>
        <topology evidence="1">Multi-pass membrane protein</topology>
    </subcellularLocation>
</comment>
<evidence type="ECO:0000256" key="3">
    <source>
        <dbReference type="ARBA" id="ARBA00022989"/>
    </source>
</evidence>
<dbReference type="InterPro" id="IPR047662">
    <property type="entry name" value="SemiSWEET"/>
</dbReference>
<reference evidence="6" key="1">
    <citation type="journal article" date="2016" name="Front. Microbiol.">
        <title>Genome Sequence of the Piezophilic, Mesophilic Sulfate-Reducing Bacterium Desulfovibrio indicus J2T.</title>
        <authorList>
            <person name="Cao J."/>
            <person name="Maignien L."/>
            <person name="Shao Z."/>
            <person name="Alain K."/>
            <person name="Jebbar M."/>
        </authorList>
    </citation>
    <scope>NUCLEOTIDE SEQUENCE</scope>
    <source>
        <strain evidence="6">JCM 32048</strain>
    </source>
</reference>
<name>A0AA37HJ08_9HYPH</name>
<reference evidence="6" key="2">
    <citation type="submission" date="2021-08" db="EMBL/GenBank/DDBJ databases">
        <authorList>
            <person name="Tani A."/>
            <person name="Ola A."/>
            <person name="Ogura Y."/>
            <person name="Katsura K."/>
            <person name="Hayashi T."/>
        </authorList>
    </citation>
    <scope>NUCLEOTIDE SEQUENCE</scope>
    <source>
        <strain evidence="6">JCM 32048</strain>
    </source>
</reference>
<dbReference type="EMBL" id="BPQJ01000075">
    <property type="protein sequence ID" value="GJD66704.1"/>
    <property type="molecule type" value="Genomic_DNA"/>
</dbReference>
<protein>
    <recommendedName>
        <fullName evidence="8">PQ-loop repeat-containing protein</fullName>
    </recommendedName>
</protein>
<accession>A0AA37HJ08</accession>
<dbReference type="Pfam" id="PF04193">
    <property type="entry name" value="PQ-loop"/>
    <property type="match status" value="1"/>
</dbReference>
<keyword evidence="3 5" id="KW-1133">Transmembrane helix</keyword>
<dbReference type="GO" id="GO:0051119">
    <property type="term" value="F:sugar transmembrane transporter activity"/>
    <property type="evidence" value="ECO:0007669"/>
    <property type="project" value="InterPro"/>
</dbReference>
<dbReference type="NCBIfam" id="NF037968">
    <property type="entry name" value="SemiSWEET_2"/>
    <property type="match status" value="1"/>
</dbReference>
<evidence type="ECO:0008006" key="8">
    <source>
        <dbReference type="Google" id="ProtNLM"/>
    </source>
</evidence>
<feature type="transmembrane region" description="Helical" evidence="5">
    <location>
        <begin position="6"/>
        <end position="28"/>
    </location>
</feature>
<proteinExistence type="predicted"/>
<keyword evidence="7" id="KW-1185">Reference proteome</keyword>
<gene>
    <name evidence="6" type="ORF">MPEAHAMD_6902</name>
</gene>
<organism evidence="6 7">
    <name type="scientific">Methylobacterium frigidaeris</name>
    <dbReference type="NCBI Taxonomy" id="2038277"/>
    <lineage>
        <taxon>Bacteria</taxon>
        <taxon>Pseudomonadati</taxon>
        <taxon>Pseudomonadota</taxon>
        <taxon>Alphaproteobacteria</taxon>
        <taxon>Hyphomicrobiales</taxon>
        <taxon>Methylobacteriaceae</taxon>
        <taxon>Methylobacterium</taxon>
    </lineage>
</organism>
<dbReference type="Gene3D" id="1.20.1280.290">
    <property type="match status" value="1"/>
</dbReference>
<evidence type="ECO:0000256" key="2">
    <source>
        <dbReference type="ARBA" id="ARBA00022692"/>
    </source>
</evidence>
<keyword evidence="4 5" id="KW-0472">Membrane</keyword>
<dbReference type="Proteomes" id="UP001055286">
    <property type="component" value="Unassembled WGS sequence"/>
</dbReference>
<evidence type="ECO:0000256" key="4">
    <source>
        <dbReference type="ARBA" id="ARBA00023136"/>
    </source>
</evidence>
<dbReference type="InterPro" id="IPR006603">
    <property type="entry name" value="PQ-loop_rpt"/>
</dbReference>
<evidence type="ECO:0000256" key="1">
    <source>
        <dbReference type="ARBA" id="ARBA00004141"/>
    </source>
</evidence>
<dbReference type="AlphaFoldDB" id="A0AA37HJ08"/>